<gene>
    <name evidence="1" type="ORF">F1599_04985</name>
</gene>
<proteinExistence type="predicted"/>
<name>A0A5M8B1E2_9BURK</name>
<organism evidence="1 2">
    <name type="scientific">Cupriavidus cauae</name>
    <dbReference type="NCBI Taxonomy" id="2608999"/>
    <lineage>
        <taxon>Bacteria</taxon>
        <taxon>Pseudomonadati</taxon>
        <taxon>Pseudomonadota</taxon>
        <taxon>Betaproteobacteria</taxon>
        <taxon>Burkholderiales</taxon>
        <taxon>Burkholderiaceae</taxon>
        <taxon>Cupriavidus</taxon>
    </lineage>
</organism>
<dbReference type="Proteomes" id="UP000324324">
    <property type="component" value="Unassembled WGS sequence"/>
</dbReference>
<comment type="caution">
    <text evidence="1">The sequence shown here is derived from an EMBL/GenBank/DDBJ whole genome shotgun (WGS) entry which is preliminary data.</text>
</comment>
<protein>
    <submittedName>
        <fullName evidence="1">GTP cyclohydrolase</fullName>
    </submittedName>
</protein>
<sequence length="109" mass="11378">MSARISKESTMYANHAVYKGYRLSAHVHHAGEQAGKSGTARDSFEATVNIIALGGEPSTGLPALRSHRAGSPREAIEAAVAYGRDVIDGLSSFTKGKRKAAATKAHATA</sequence>
<dbReference type="EMBL" id="VWRN01000017">
    <property type="protein sequence ID" value="KAA6129628.1"/>
    <property type="molecule type" value="Genomic_DNA"/>
</dbReference>
<keyword evidence="1" id="KW-0378">Hydrolase</keyword>
<dbReference type="RefSeq" id="WP_149319964.1">
    <property type="nucleotide sequence ID" value="NZ_CP080294.1"/>
</dbReference>
<evidence type="ECO:0000313" key="1">
    <source>
        <dbReference type="EMBL" id="KAA6129628.1"/>
    </source>
</evidence>
<reference evidence="1 2" key="1">
    <citation type="submission" date="2019-09" db="EMBL/GenBank/DDBJ databases">
        <title>Isolation of a novel species in the genus Cupriavidus from patients with sepsis using whole genome sequencing.</title>
        <authorList>
            <person name="Kweon O.J."/>
            <person name="Lee M.-K."/>
        </authorList>
    </citation>
    <scope>NUCLEOTIDE SEQUENCE [LARGE SCALE GENOMIC DNA]</scope>
    <source>
        <strain evidence="1 2">MKL-01</strain>
    </source>
</reference>
<keyword evidence="2" id="KW-1185">Reference proteome</keyword>
<dbReference type="AlphaFoldDB" id="A0A5M8B1E2"/>
<accession>A0A5M8B1E2</accession>
<evidence type="ECO:0000313" key="2">
    <source>
        <dbReference type="Proteomes" id="UP000324324"/>
    </source>
</evidence>
<dbReference type="GO" id="GO:0016787">
    <property type="term" value="F:hydrolase activity"/>
    <property type="evidence" value="ECO:0007669"/>
    <property type="project" value="UniProtKB-KW"/>
</dbReference>